<dbReference type="InterPro" id="IPR008462">
    <property type="entry name" value="CsbD"/>
</dbReference>
<dbReference type="Gene3D" id="1.10.1470.10">
    <property type="entry name" value="YjbJ"/>
    <property type="match status" value="1"/>
</dbReference>
<dbReference type="EMBL" id="ANHY01000014">
    <property type="protein sequence ID" value="EKV28913.1"/>
    <property type="molecule type" value="Genomic_DNA"/>
</dbReference>
<dbReference type="SUPFAM" id="SSF69047">
    <property type="entry name" value="Hypothetical protein YjbJ"/>
    <property type="match status" value="1"/>
</dbReference>
<dbReference type="OrthoDB" id="9796058at2"/>
<protein>
    <recommendedName>
        <fullName evidence="3">CsbD-like domain-containing protein</fullName>
    </recommendedName>
</protein>
<sequence length="58" mass="6319">MDEDRSKGKAKDIIGTGKEMAGKATDKKDLERKGEADQVEGKTQEAVGKAKEDPDKKK</sequence>
<name>K9HEI1_9PROT</name>
<gene>
    <name evidence="4" type="ORF">C882_0676</name>
</gene>
<evidence type="ECO:0000313" key="5">
    <source>
        <dbReference type="Proteomes" id="UP000009881"/>
    </source>
</evidence>
<keyword evidence="5" id="KW-1185">Reference proteome</keyword>
<organism evidence="4 5">
    <name type="scientific">Caenispirillum salinarum AK4</name>
    <dbReference type="NCBI Taxonomy" id="1238182"/>
    <lineage>
        <taxon>Bacteria</taxon>
        <taxon>Pseudomonadati</taxon>
        <taxon>Pseudomonadota</taxon>
        <taxon>Alphaproteobacteria</taxon>
        <taxon>Rhodospirillales</taxon>
        <taxon>Novispirillaceae</taxon>
        <taxon>Caenispirillum</taxon>
    </lineage>
</organism>
<dbReference type="RefSeq" id="WP_009541334.1">
    <property type="nucleotide sequence ID" value="NZ_ANHY01000014.1"/>
</dbReference>
<comment type="similarity">
    <text evidence="1">Belongs to the UPF0337 (CsbD) family.</text>
</comment>
<accession>K9HEI1</accession>
<dbReference type="AlphaFoldDB" id="K9HEI1"/>
<proteinExistence type="inferred from homology"/>
<feature type="compositionally biased region" description="Basic and acidic residues" evidence="2">
    <location>
        <begin position="20"/>
        <end position="58"/>
    </location>
</feature>
<dbReference type="InterPro" id="IPR036629">
    <property type="entry name" value="YjbJ_sf"/>
</dbReference>
<dbReference type="Proteomes" id="UP000009881">
    <property type="component" value="Unassembled WGS sequence"/>
</dbReference>
<comment type="caution">
    <text evidence="4">The sequence shown here is derived from an EMBL/GenBank/DDBJ whole genome shotgun (WGS) entry which is preliminary data.</text>
</comment>
<feature type="domain" description="CsbD-like" evidence="3">
    <location>
        <begin position="4"/>
        <end position="53"/>
    </location>
</feature>
<dbReference type="Pfam" id="PF05532">
    <property type="entry name" value="CsbD"/>
    <property type="match status" value="1"/>
</dbReference>
<reference evidence="4 5" key="1">
    <citation type="journal article" date="2013" name="Genome Announc.">
        <title>Draft Genome Sequence of an Alphaproteobacterium, Caenispirillum salinarum AK4(T), Isolated from a Solar Saltern.</title>
        <authorList>
            <person name="Khatri I."/>
            <person name="Singh A."/>
            <person name="Korpole S."/>
            <person name="Pinnaka A.K."/>
            <person name="Subramanian S."/>
        </authorList>
    </citation>
    <scope>NUCLEOTIDE SEQUENCE [LARGE SCALE GENOMIC DNA]</scope>
    <source>
        <strain evidence="4 5">AK4</strain>
    </source>
</reference>
<evidence type="ECO:0000259" key="3">
    <source>
        <dbReference type="Pfam" id="PF05532"/>
    </source>
</evidence>
<evidence type="ECO:0000256" key="2">
    <source>
        <dbReference type="SAM" id="MobiDB-lite"/>
    </source>
</evidence>
<evidence type="ECO:0000313" key="4">
    <source>
        <dbReference type="EMBL" id="EKV28913.1"/>
    </source>
</evidence>
<feature type="compositionally biased region" description="Basic and acidic residues" evidence="2">
    <location>
        <begin position="1"/>
        <end position="12"/>
    </location>
</feature>
<evidence type="ECO:0000256" key="1">
    <source>
        <dbReference type="ARBA" id="ARBA00009129"/>
    </source>
</evidence>
<feature type="region of interest" description="Disordered" evidence="2">
    <location>
        <begin position="1"/>
        <end position="58"/>
    </location>
</feature>